<evidence type="ECO:0000256" key="2">
    <source>
        <dbReference type="PIRSR" id="PIRSR605754-1"/>
    </source>
</evidence>
<keyword evidence="6" id="KW-1185">Reference proteome</keyword>
<dbReference type="AlphaFoldDB" id="A0A9X2IRV9"/>
<dbReference type="Proteomes" id="UP001155240">
    <property type="component" value="Unassembled WGS sequence"/>
</dbReference>
<dbReference type="GO" id="GO:0016787">
    <property type="term" value="F:hydrolase activity"/>
    <property type="evidence" value="ECO:0007669"/>
    <property type="project" value="UniProtKB-KW"/>
</dbReference>
<dbReference type="InterPro" id="IPR023365">
    <property type="entry name" value="Sortase_dom-sf"/>
</dbReference>
<organism evidence="5 6">
    <name type="scientific">Rathayibacter rubneri</name>
    <dbReference type="NCBI Taxonomy" id="2950106"/>
    <lineage>
        <taxon>Bacteria</taxon>
        <taxon>Bacillati</taxon>
        <taxon>Actinomycetota</taxon>
        <taxon>Actinomycetes</taxon>
        <taxon>Micrococcales</taxon>
        <taxon>Microbacteriaceae</taxon>
        <taxon>Rathayibacter</taxon>
    </lineage>
</organism>
<comment type="caution">
    <text evidence="5">The sequence shown here is derived from an EMBL/GenBank/DDBJ whole genome shotgun (WGS) entry which is preliminary data.</text>
</comment>
<feature type="compositionally biased region" description="Low complexity" evidence="3">
    <location>
        <begin position="78"/>
        <end position="89"/>
    </location>
</feature>
<dbReference type="InterPro" id="IPR005754">
    <property type="entry name" value="Sortase"/>
</dbReference>
<feature type="region of interest" description="Disordered" evidence="3">
    <location>
        <begin position="68"/>
        <end position="92"/>
    </location>
</feature>
<evidence type="ECO:0000256" key="4">
    <source>
        <dbReference type="SAM" id="Phobius"/>
    </source>
</evidence>
<keyword evidence="4" id="KW-1133">Transmembrane helix</keyword>
<feature type="transmembrane region" description="Helical" evidence="4">
    <location>
        <begin position="26"/>
        <end position="53"/>
    </location>
</feature>
<keyword evidence="4" id="KW-0472">Membrane</keyword>
<feature type="active site" description="Proton donor/acceptor" evidence="2">
    <location>
        <position position="163"/>
    </location>
</feature>
<feature type="active site" description="Acyl-thioester intermediate" evidence="2">
    <location>
        <position position="231"/>
    </location>
</feature>
<protein>
    <submittedName>
        <fullName evidence="5">Class E sortase</fullName>
    </submittedName>
</protein>
<evidence type="ECO:0000313" key="5">
    <source>
        <dbReference type="EMBL" id="MCM6761307.1"/>
    </source>
</evidence>
<dbReference type="Gene3D" id="2.40.260.10">
    <property type="entry name" value="Sortase"/>
    <property type="match status" value="1"/>
</dbReference>
<keyword evidence="1" id="KW-0378">Hydrolase</keyword>
<dbReference type="Pfam" id="PF04203">
    <property type="entry name" value="Sortase"/>
    <property type="match status" value="1"/>
</dbReference>
<reference evidence="5" key="1">
    <citation type="submission" date="2022-06" db="EMBL/GenBank/DDBJ databases">
        <title>Whole genome shotgun sequencing (WGS) of Rathayibacter sp. ZW T2_19, isolated from stored onions (Allium cepa).</title>
        <authorList>
            <person name="Stoll D.A."/>
            <person name="Huch M."/>
        </authorList>
    </citation>
    <scope>NUCLEOTIDE SEQUENCE</scope>
    <source>
        <strain evidence="5">ZW T2_19</strain>
    </source>
</reference>
<evidence type="ECO:0000313" key="6">
    <source>
        <dbReference type="Proteomes" id="UP001155240"/>
    </source>
</evidence>
<gene>
    <name evidence="5" type="ORF">NB037_02640</name>
</gene>
<dbReference type="InterPro" id="IPR053465">
    <property type="entry name" value="Sortase_Class_E"/>
</dbReference>
<sequence>MSAPQPSDAPRRRRSRRTAARPRRRLSFFGVVGELLMTAGVLVLLFLGWQLWWNDAVIANQQTSEAAELRQSWGGPQSSESPSAEVAPSTEGAPVDFGAPVVSPASAIDTSFGNLYIPRYGEGWVRTIAEGVDAANVLDEGSIGHYPTTQMPGEVGNFALAAHRSAYGGGMHLIDELQLGDAIYIETADGWYTYRFRNLEYVQPSDVQVIDPVPWTTDVAPTDRLITLTSCNPLYSTAERIIAYGVLESWQPRSAGPPAEIAATVAEEG</sequence>
<proteinExistence type="predicted"/>
<accession>A0A9X2IRV9</accession>
<dbReference type="CDD" id="cd05830">
    <property type="entry name" value="Sortase_E"/>
    <property type="match status" value="1"/>
</dbReference>
<dbReference type="RefSeq" id="WP_251943418.1">
    <property type="nucleotide sequence ID" value="NZ_JAMRYM010000004.1"/>
</dbReference>
<name>A0A9X2IRV9_9MICO</name>
<dbReference type="NCBIfam" id="NF033747">
    <property type="entry name" value="class_E_sortase"/>
    <property type="match status" value="1"/>
</dbReference>
<evidence type="ECO:0000256" key="1">
    <source>
        <dbReference type="ARBA" id="ARBA00022801"/>
    </source>
</evidence>
<evidence type="ECO:0000256" key="3">
    <source>
        <dbReference type="SAM" id="MobiDB-lite"/>
    </source>
</evidence>
<dbReference type="InterPro" id="IPR042003">
    <property type="entry name" value="Sortase_E"/>
</dbReference>
<keyword evidence="4" id="KW-0812">Transmembrane</keyword>
<dbReference type="SUPFAM" id="SSF63817">
    <property type="entry name" value="Sortase"/>
    <property type="match status" value="1"/>
</dbReference>
<dbReference type="EMBL" id="JAMRYM010000004">
    <property type="protein sequence ID" value="MCM6761307.1"/>
    <property type="molecule type" value="Genomic_DNA"/>
</dbReference>